<protein>
    <submittedName>
        <fullName evidence="1">Uncharacterized protein</fullName>
    </submittedName>
</protein>
<dbReference type="PATRIC" id="fig|1265738.3.peg.3622"/>
<comment type="caution">
    <text evidence="1">The sequence shown here is derived from an EMBL/GenBank/DDBJ whole genome shotgun (WGS) entry which is preliminary data.</text>
</comment>
<gene>
    <name evidence="1" type="ORF">RMSM_03616</name>
</gene>
<evidence type="ECO:0000313" key="1">
    <source>
        <dbReference type="EMBL" id="EMI19458.1"/>
    </source>
</evidence>
<reference evidence="1 2" key="1">
    <citation type="journal article" date="2013" name="Mar. Genomics">
        <title>Expression of sulfatases in Rhodopirellula baltica and the diversity of sulfatases in the genus Rhodopirellula.</title>
        <authorList>
            <person name="Wegner C.E."/>
            <person name="Richter-Heitmann T."/>
            <person name="Klindworth A."/>
            <person name="Klockow C."/>
            <person name="Richter M."/>
            <person name="Achstetter T."/>
            <person name="Glockner F.O."/>
            <person name="Harder J."/>
        </authorList>
    </citation>
    <scope>NUCLEOTIDE SEQUENCE [LARGE SCALE GENOMIC DNA]</scope>
    <source>
        <strain evidence="1 2">SM1</strain>
    </source>
</reference>
<dbReference type="AlphaFoldDB" id="M5RJG2"/>
<sequence length="194" mass="21842">MKETGTKYKGLSPHKITPMLGVLHTEHGVAQLQIENQIAVPGDGGRYATEVDLLTKRQWLLLDRLADQDEPLECAYNAYADGDRSIDPRRMLDDILLLVQRGLITIRQEPISALQQTFKTKTITPKSASEIVGDLTDDFENFCVKRDYLHYATLGEGPNATAGVPFGIWIDMTTAGRREWNDAKYEPYYPDQIA</sequence>
<dbReference type="EMBL" id="ANOG01000520">
    <property type="protein sequence ID" value="EMI19458.1"/>
    <property type="molecule type" value="Genomic_DNA"/>
</dbReference>
<dbReference type="RefSeq" id="WP_008698548.1">
    <property type="nucleotide sequence ID" value="NZ_ANOG01000520.1"/>
</dbReference>
<name>M5RJG2_9BACT</name>
<dbReference type="Proteomes" id="UP000011991">
    <property type="component" value="Unassembled WGS sequence"/>
</dbReference>
<accession>M5RJG2</accession>
<keyword evidence="2" id="KW-1185">Reference proteome</keyword>
<proteinExistence type="predicted"/>
<organism evidence="1 2">
    <name type="scientific">Rhodopirellula maiorica SM1</name>
    <dbReference type="NCBI Taxonomy" id="1265738"/>
    <lineage>
        <taxon>Bacteria</taxon>
        <taxon>Pseudomonadati</taxon>
        <taxon>Planctomycetota</taxon>
        <taxon>Planctomycetia</taxon>
        <taxon>Pirellulales</taxon>
        <taxon>Pirellulaceae</taxon>
        <taxon>Novipirellula</taxon>
    </lineage>
</organism>
<evidence type="ECO:0000313" key="2">
    <source>
        <dbReference type="Proteomes" id="UP000011991"/>
    </source>
</evidence>